<dbReference type="AlphaFoldDB" id="A0A2K1L908"/>
<evidence type="ECO:0000313" key="4">
    <source>
        <dbReference type="Proteomes" id="UP000006727"/>
    </source>
</evidence>
<reference evidence="3" key="3">
    <citation type="submission" date="2020-12" db="UniProtKB">
        <authorList>
            <consortium name="EnsemblPlants"/>
        </authorList>
    </citation>
    <scope>IDENTIFICATION</scope>
</reference>
<name>A0A2K1L908_PHYPA</name>
<dbReference type="PaxDb" id="3218-PP1S1139_2V6.1"/>
<organism evidence="2">
    <name type="scientific">Physcomitrium patens</name>
    <name type="common">Spreading-leaved earth moss</name>
    <name type="synonym">Physcomitrella patens</name>
    <dbReference type="NCBI Taxonomy" id="3218"/>
    <lineage>
        <taxon>Eukaryota</taxon>
        <taxon>Viridiplantae</taxon>
        <taxon>Streptophyta</taxon>
        <taxon>Embryophyta</taxon>
        <taxon>Bryophyta</taxon>
        <taxon>Bryophytina</taxon>
        <taxon>Bryopsida</taxon>
        <taxon>Funariidae</taxon>
        <taxon>Funariales</taxon>
        <taxon>Funariaceae</taxon>
        <taxon>Physcomitrium</taxon>
    </lineage>
</organism>
<sequence length="56" mass="6399">MEYELCTALHTVFSLSFLLILFGFFMPIFSLELIGNVSFVKLLSCVKSILDYIMSL</sequence>
<keyword evidence="4" id="KW-1185">Reference proteome</keyword>
<dbReference type="EMBL" id="ABEU02000001">
    <property type="protein sequence ID" value="PNR62507.1"/>
    <property type="molecule type" value="Genomic_DNA"/>
</dbReference>
<evidence type="ECO:0000256" key="1">
    <source>
        <dbReference type="SAM" id="Phobius"/>
    </source>
</evidence>
<dbReference type="InParanoid" id="A0A2K1L908"/>
<evidence type="ECO:0000313" key="3">
    <source>
        <dbReference type="EnsemblPlants" id="PAC:32970579.CDS.1"/>
    </source>
</evidence>
<proteinExistence type="predicted"/>
<keyword evidence="1" id="KW-0472">Membrane</keyword>
<gene>
    <name evidence="2" type="ORF">PHYPA_000931</name>
</gene>
<protein>
    <submittedName>
        <fullName evidence="2 3">Uncharacterized protein</fullName>
    </submittedName>
</protein>
<dbReference type="Proteomes" id="UP000006727">
    <property type="component" value="Chromosome 1"/>
</dbReference>
<evidence type="ECO:0000313" key="2">
    <source>
        <dbReference type="EMBL" id="PNR62507.1"/>
    </source>
</evidence>
<accession>A0A2K1L908</accession>
<feature type="transmembrane region" description="Helical" evidence="1">
    <location>
        <begin position="12"/>
        <end position="34"/>
    </location>
</feature>
<dbReference type="Gramene" id="Pp3c1_21210V3.2">
    <property type="protein sequence ID" value="PAC:32970580.CDS.1"/>
    <property type="gene ID" value="Pp3c1_21210"/>
</dbReference>
<reference evidence="2 4" key="1">
    <citation type="journal article" date="2008" name="Science">
        <title>The Physcomitrella genome reveals evolutionary insights into the conquest of land by plants.</title>
        <authorList>
            <person name="Rensing S."/>
            <person name="Lang D."/>
            <person name="Zimmer A."/>
            <person name="Terry A."/>
            <person name="Salamov A."/>
            <person name="Shapiro H."/>
            <person name="Nishiyama T."/>
            <person name="Perroud P.-F."/>
            <person name="Lindquist E."/>
            <person name="Kamisugi Y."/>
            <person name="Tanahashi T."/>
            <person name="Sakakibara K."/>
            <person name="Fujita T."/>
            <person name="Oishi K."/>
            <person name="Shin-I T."/>
            <person name="Kuroki Y."/>
            <person name="Toyoda A."/>
            <person name="Suzuki Y."/>
            <person name="Hashimoto A."/>
            <person name="Yamaguchi K."/>
            <person name="Sugano A."/>
            <person name="Kohara Y."/>
            <person name="Fujiyama A."/>
            <person name="Anterola A."/>
            <person name="Aoki S."/>
            <person name="Ashton N."/>
            <person name="Barbazuk W.B."/>
            <person name="Barker E."/>
            <person name="Bennetzen J."/>
            <person name="Bezanilla M."/>
            <person name="Blankenship R."/>
            <person name="Cho S.H."/>
            <person name="Dutcher S."/>
            <person name="Estelle M."/>
            <person name="Fawcett J.A."/>
            <person name="Gundlach H."/>
            <person name="Hanada K."/>
            <person name="Heyl A."/>
            <person name="Hicks K.A."/>
            <person name="Hugh J."/>
            <person name="Lohr M."/>
            <person name="Mayer K."/>
            <person name="Melkozernov A."/>
            <person name="Murata T."/>
            <person name="Nelson D."/>
            <person name="Pils B."/>
            <person name="Prigge M."/>
            <person name="Reiss B."/>
            <person name="Renner T."/>
            <person name="Rombauts S."/>
            <person name="Rushton P."/>
            <person name="Sanderfoot A."/>
            <person name="Schween G."/>
            <person name="Shiu S.-H."/>
            <person name="Stueber K."/>
            <person name="Theodoulou F.L."/>
            <person name="Tu H."/>
            <person name="Van de Peer Y."/>
            <person name="Verrier P.J."/>
            <person name="Waters E."/>
            <person name="Wood A."/>
            <person name="Yang L."/>
            <person name="Cove D."/>
            <person name="Cuming A."/>
            <person name="Hasebe M."/>
            <person name="Lucas S."/>
            <person name="Mishler D.B."/>
            <person name="Reski R."/>
            <person name="Grigoriev I."/>
            <person name="Quatrano R.S."/>
            <person name="Boore J.L."/>
        </authorList>
    </citation>
    <scope>NUCLEOTIDE SEQUENCE [LARGE SCALE GENOMIC DNA]</scope>
    <source>
        <strain evidence="3 4">cv. Gransden 2004</strain>
    </source>
</reference>
<dbReference type="EnsemblPlants" id="Pp3c1_21210V3.2">
    <property type="protein sequence ID" value="PAC:32970580.CDS.1"/>
    <property type="gene ID" value="Pp3c1_21210"/>
</dbReference>
<dbReference type="EnsemblPlants" id="Pp3c1_21210V3.1">
    <property type="protein sequence ID" value="PAC:32970579.CDS.1"/>
    <property type="gene ID" value="Pp3c1_21210"/>
</dbReference>
<keyword evidence="1" id="KW-0812">Transmembrane</keyword>
<keyword evidence="1" id="KW-1133">Transmembrane helix</keyword>
<reference evidence="2 4" key="2">
    <citation type="journal article" date="2018" name="Plant J.">
        <title>The Physcomitrella patens chromosome-scale assembly reveals moss genome structure and evolution.</title>
        <authorList>
            <person name="Lang D."/>
            <person name="Ullrich K.K."/>
            <person name="Murat F."/>
            <person name="Fuchs J."/>
            <person name="Jenkins J."/>
            <person name="Haas F.B."/>
            <person name="Piednoel M."/>
            <person name="Gundlach H."/>
            <person name="Van Bel M."/>
            <person name="Meyberg R."/>
            <person name="Vives C."/>
            <person name="Morata J."/>
            <person name="Symeonidi A."/>
            <person name="Hiss M."/>
            <person name="Muchero W."/>
            <person name="Kamisugi Y."/>
            <person name="Saleh O."/>
            <person name="Blanc G."/>
            <person name="Decker E.L."/>
            <person name="van Gessel N."/>
            <person name="Grimwood J."/>
            <person name="Hayes R.D."/>
            <person name="Graham S.W."/>
            <person name="Gunter L.E."/>
            <person name="McDaniel S.F."/>
            <person name="Hoernstein S.N.W."/>
            <person name="Larsson A."/>
            <person name="Li F.W."/>
            <person name="Perroud P.F."/>
            <person name="Phillips J."/>
            <person name="Ranjan P."/>
            <person name="Rokshar D.S."/>
            <person name="Rothfels C.J."/>
            <person name="Schneider L."/>
            <person name="Shu S."/>
            <person name="Stevenson D.W."/>
            <person name="Thummler F."/>
            <person name="Tillich M."/>
            <person name="Villarreal Aguilar J.C."/>
            <person name="Widiez T."/>
            <person name="Wong G.K."/>
            <person name="Wymore A."/>
            <person name="Zhang Y."/>
            <person name="Zimmer A.D."/>
            <person name="Quatrano R.S."/>
            <person name="Mayer K.F.X."/>
            <person name="Goodstein D."/>
            <person name="Casacuberta J.M."/>
            <person name="Vandepoele K."/>
            <person name="Reski R."/>
            <person name="Cuming A.C."/>
            <person name="Tuskan G.A."/>
            <person name="Maumus F."/>
            <person name="Salse J."/>
            <person name="Schmutz J."/>
            <person name="Rensing S.A."/>
        </authorList>
    </citation>
    <scope>NUCLEOTIDE SEQUENCE [LARGE SCALE GENOMIC DNA]</scope>
    <source>
        <strain evidence="3 4">cv. Gransden 2004</strain>
    </source>
</reference>
<dbReference type="Gramene" id="Pp3c1_21210V3.1">
    <property type="protein sequence ID" value="PAC:32970579.CDS.1"/>
    <property type="gene ID" value="Pp3c1_21210"/>
</dbReference>